<dbReference type="GO" id="GO:0005737">
    <property type="term" value="C:cytoplasm"/>
    <property type="evidence" value="ECO:0007669"/>
    <property type="project" value="TreeGrafter"/>
</dbReference>
<dbReference type="GO" id="GO:0043590">
    <property type="term" value="C:bacterial nucleoid"/>
    <property type="evidence" value="ECO:0007669"/>
    <property type="project" value="TreeGrafter"/>
</dbReference>
<dbReference type="PROSITE" id="PS51194">
    <property type="entry name" value="HELICASE_CTER"/>
    <property type="match status" value="1"/>
</dbReference>
<evidence type="ECO:0000256" key="2">
    <source>
        <dbReference type="ARBA" id="ARBA00001947"/>
    </source>
</evidence>
<dbReference type="InterPro" id="IPR027417">
    <property type="entry name" value="P-loop_NTPase"/>
</dbReference>
<dbReference type="GO" id="GO:0006310">
    <property type="term" value="P:DNA recombination"/>
    <property type="evidence" value="ECO:0007669"/>
    <property type="project" value="UniProtKB-UniRule"/>
</dbReference>
<accession>A0A1G6D2M4</accession>
<dbReference type="NCBIfam" id="TIGR00614">
    <property type="entry name" value="recQ_fam"/>
    <property type="match status" value="1"/>
</dbReference>
<proteinExistence type="inferred from homology"/>
<evidence type="ECO:0000256" key="1">
    <source>
        <dbReference type="ARBA" id="ARBA00001946"/>
    </source>
</evidence>
<keyword evidence="21" id="KW-1185">Reference proteome</keyword>
<dbReference type="InterPro" id="IPR011545">
    <property type="entry name" value="DEAD/DEAH_box_helicase_dom"/>
</dbReference>
<dbReference type="InterPro" id="IPR002121">
    <property type="entry name" value="HRDC_dom"/>
</dbReference>
<evidence type="ECO:0000256" key="7">
    <source>
        <dbReference type="ARBA" id="ARBA00022801"/>
    </source>
</evidence>
<feature type="domain" description="Helicase ATP-binding" evidence="18">
    <location>
        <begin position="27"/>
        <end position="195"/>
    </location>
</feature>
<dbReference type="SMART" id="SM00341">
    <property type="entry name" value="HRDC"/>
    <property type="match status" value="1"/>
</dbReference>
<evidence type="ECO:0000256" key="10">
    <source>
        <dbReference type="ARBA" id="ARBA00022840"/>
    </source>
</evidence>
<dbReference type="Pfam" id="PF16124">
    <property type="entry name" value="RecQ_Zn_bind"/>
    <property type="match status" value="1"/>
</dbReference>
<dbReference type="FunFam" id="3.40.50.300:FF:000296">
    <property type="entry name" value="ATP-dependent DNA helicase RecQ"/>
    <property type="match status" value="1"/>
</dbReference>
<protein>
    <recommendedName>
        <fullName evidence="16">DNA helicase RecQ</fullName>
        <ecNumber evidence="16">5.6.2.4</ecNumber>
    </recommendedName>
</protein>
<dbReference type="Gene3D" id="1.10.10.10">
    <property type="entry name" value="Winged helix-like DNA-binding domain superfamily/Winged helix DNA-binding domain"/>
    <property type="match status" value="1"/>
</dbReference>
<name>A0A1G6D2M4_9GAMM</name>
<dbReference type="Gene3D" id="1.10.150.80">
    <property type="entry name" value="HRDC domain"/>
    <property type="match status" value="1"/>
</dbReference>
<dbReference type="GO" id="GO:0046872">
    <property type="term" value="F:metal ion binding"/>
    <property type="evidence" value="ECO:0007669"/>
    <property type="project" value="UniProtKB-KW"/>
</dbReference>
<sequence length="605" mass="68087">MSESSLSKVLAEVFGYTSFREGQLQVIEAVMQQRDALVLMPTGGGKSLCYQLPALVGEGLTVVISPLISLMQDQVEALQAMGIAAAALNNGISPEASQLISTQLNQHQIRLLYVSPERALQPYFMRQLQQWPVRLIAIDEAHCISQWGHDFRPEYGQLGQLREALPQVPFMALTATADAATEADIISRLKLHDPVVYKGSFDRPNIRYVVEEKYKPFKQVTDYIKRQRGASGIVYCGSRKKVEELAEKLSREGIRAAGYHAGMEHDWRQDVLRRFVRDDLDVVVATVAFGMGINKPNVRFVVHFDVPRSVEGYYQETGRAGRDGLAAEALLLYDPGDVAWIKSVIFEHPDEERRRIELHKFAAMQALGEAQTCRRLVLLNYFNEHRNEPCGNCDICLDPPRQYDGTVDAQKVLSCIYRVGQRYGVTHIIDVLRGSKSQRLVELGHDKLSTFGIGADQSHEYWLGVVRQLIHRGYVVQNIQQYSVLQLTEAARPILRGEIALQLAQPRINLAVSKPRVADRGDYDKVLFRRLRALRKAIADAEEVPPFVVFNDTSLVEMAVHYPTDDEAMLAITGVGQKKLERYGQEFIAAIVAYLDAEEEPILNL</sequence>
<evidence type="ECO:0000256" key="5">
    <source>
        <dbReference type="ARBA" id="ARBA00022741"/>
    </source>
</evidence>
<gene>
    <name evidence="20" type="ORF">SAMN02927930_01495</name>
</gene>
<evidence type="ECO:0000259" key="18">
    <source>
        <dbReference type="PROSITE" id="PS51192"/>
    </source>
</evidence>
<dbReference type="GO" id="GO:0030894">
    <property type="term" value="C:replisome"/>
    <property type="evidence" value="ECO:0007669"/>
    <property type="project" value="TreeGrafter"/>
</dbReference>
<dbReference type="PROSITE" id="PS51192">
    <property type="entry name" value="HELICASE_ATP_BIND_1"/>
    <property type="match status" value="1"/>
</dbReference>
<evidence type="ECO:0000259" key="19">
    <source>
        <dbReference type="PROSITE" id="PS51194"/>
    </source>
</evidence>
<dbReference type="InterPro" id="IPR018982">
    <property type="entry name" value="RQC_domain"/>
</dbReference>
<dbReference type="GO" id="GO:0005524">
    <property type="term" value="F:ATP binding"/>
    <property type="evidence" value="ECO:0007669"/>
    <property type="project" value="UniProtKB-KW"/>
</dbReference>
<dbReference type="SUPFAM" id="SSF47819">
    <property type="entry name" value="HRDC-like"/>
    <property type="match status" value="1"/>
</dbReference>
<dbReference type="CDD" id="cd17920">
    <property type="entry name" value="DEXHc_RecQ"/>
    <property type="match status" value="1"/>
</dbReference>
<dbReference type="Gene3D" id="3.40.50.300">
    <property type="entry name" value="P-loop containing nucleotide triphosphate hydrolases"/>
    <property type="match status" value="2"/>
</dbReference>
<keyword evidence="13" id="KW-0234">DNA repair</keyword>
<evidence type="ECO:0000256" key="6">
    <source>
        <dbReference type="ARBA" id="ARBA00022763"/>
    </source>
</evidence>
<evidence type="ECO:0000256" key="9">
    <source>
        <dbReference type="ARBA" id="ARBA00022833"/>
    </source>
</evidence>
<dbReference type="InterPro" id="IPR014001">
    <property type="entry name" value="Helicase_ATP-bd"/>
</dbReference>
<dbReference type="PANTHER" id="PTHR13710:SF105">
    <property type="entry name" value="ATP-DEPENDENT DNA HELICASE Q1"/>
    <property type="match status" value="1"/>
</dbReference>
<dbReference type="SMART" id="SM00490">
    <property type="entry name" value="HELICc"/>
    <property type="match status" value="1"/>
</dbReference>
<dbReference type="InterPro" id="IPR036388">
    <property type="entry name" value="WH-like_DNA-bd_sf"/>
</dbReference>
<evidence type="ECO:0000256" key="13">
    <source>
        <dbReference type="ARBA" id="ARBA00023204"/>
    </source>
</evidence>
<dbReference type="Pfam" id="PF00271">
    <property type="entry name" value="Helicase_C"/>
    <property type="match status" value="1"/>
</dbReference>
<keyword evidence="9" id="KW-0862">Zinc</keyword>
<dbReference type="AlphaFoldDB" id="A0A1G6D2M4"/>
<evidence type="ECO:0000256" key="8">
    <source>
        <dbReference type="ARBA" id="ARBA00022806"/>
    </source>
</evidence>
<dbReference type="GO" id="GO:0009432">
    <property type="term" value="P:SOS response"/>
    <property type="evidence" value="ECO:0007669"/>
    <property type="project" value="UniProtKB-UniRule"/>
</dbReference>
<dbReference type="SUPFAM" id="SSF52540">
    <property type="entry name" value="P-loop containing nucleoside triphosphate hydrolases"/>
    <property type="match status" value="2"/>
</dbReference>
<dbReference type="InterPro" id="IPR032284">
    <property type="entry name" value="RecQ_Zn-bd"/>
</dbReference>
<dbReference type="PANTHER" id="PTHR13710">
    <property type="entry name" value="DNA HELICASE RECQ FAMILY MEMBER"/>
    <property type="match status" value="1"/>
</dbReference>
<keyword evidence="11" id="KW-0238">DNA-binding</keyword>
<evidence type="ECO:0000256" key="4">
    <source>
        <dbReference type="ARBA" id="ARBA00022723"/>
    </source>
</evidence>
<dbReference type="InterPro" id="IPR010997">
    <property type="entry name" value="HRDC-like_sf"/>
</dbReference>
<dbReference type="InterPro" id="IPR044876">
    <property type="entry name" value="HRDC_dom_sf"/>
</dbReference>
<comment type="cofactor">
    <cofactor evidence="1">
        <name>Mg(2+)</name>
        <dbReference type="ChEBI" id="CHEBI:18420"/>
    </cofactor>
</comment>
<dbReference type="EC" id="5.6.2.4" evidence="16"/>
<evidence type="ECO:0000313" key="20">
    <source>
        <dbReference type="EMBL" id="SDB39368.1"/>
    </source>
</evidence>
<dbReference type="Pfam" id="PF09382">
    <property type="entry name" value="RQC"/>
    <property type="match status" value="1"/>
</dbReference>
<dbReference type="Proteomes" id="UP000199626">
    <property type="component" value="Unassembled WGS sequence"/>
</dbReference>
<dbReference type="RefSeq" id="WP_233340127.1">
    <property type="nucleotide sequence ID" value="NZ_FMXN01000008.1"/>
</dbReference>
<evidence type="ECO:0000256" key="3">
    <source>
        <dbReference type="ARBA" id="ARBA00005446"/>
    </source>
</evidence>
<dbReference type="FunFam" id="1.10.150.80:FF:000002">
    <property type="entry name" value="ATP-dependent DNA helicase RecQ"/>
    <property type="match status" value="1"/>
</dbReference>
<dbReference type="NCBIfam" id="TIGR01389">
    <property type="entry name" value="recQ"/>
    <property type="match status" value="1"/>
</dbReference>
<evidence type="ECO:0000256" key="14">
    <source>
        <dbReference type="ARBA" id="ARBA00023235"/>
    </source>
</evidence>
<comment type="catalytic activity">
    <reaction evidence="15">
        <text>Couples ATP hydrolysis with the unwinding of duplex DNA by translocating in the 3'-5' direction.</text>
        <dbReference type="EC" id="5.6.2.4"/>
    </reaction>
</comment>
<organism evidence="20 21">
    <name type="scientific">Pseudidiomarina indica</name>
    <dbReference type="NCBI Taxonomy" id="1159017"/>
    <lineage>
        <taxon>Bacteria</taxon>
        <taxon>Pseudomonadati</taxon>
        <taxon>Pseudomonadota</taxon>
        <taxon>Gammaproteobacteria</taxon>
        <taxon>Alteromonadales</taxon>
        <taxon>Idiomarinaceae</taxon>
        <taxon>Pseudidiomarina</taxon>
    </lineage>
</organism>
<reference evidence="21" key="1">
    <citation type="submission" date="2016-10" db="EMBL/GenBank/DDBJ databases">
        <authorList>
            <person name="Varghese N."/>
            <person name="Submissions S."/>
        </authorList>
    </citation>
    <scope>NUCLEOTIDE SEQUENCE [LARGE SCALE GENOMIC DNA]</scope>
    <source>
        <strain evidence="21">CGMCC 1.10824</strain>
    </source>
</reference>
<dbReference type="EMBL" id="FMXN01000008">
    <property type="protein sequence ID" value="SDB39368.1"/>
    <property type="molecule type" value="Genomic_DNA"/>
</dbReference>
<dbReference type="FunFam" id="1.10.10.10:FF:000175">
    <property type="entry name" value="ATP-dependent DNA helicase RecQ"/>
    <property type="match status" value="1"/>
</dbReference>
<dbReference type="GO" id="GO:0016787">
    <property type="term" value="F:hydrolase activity"/>
    <property type="evidence" value="ECO:0007669"/>
    <property type="project" value="UniProtKB-KW"/>
</dbReference>
<keyword evidence="4" id="KW-0479">Metal-binding</keyword>
<feature type="domain" description="HRDC" evidence="17">
    <location>
        <begin position="521"/>
        <end position="601"/>
    </location>
</feature>
<dbReference type="CDD" id="cd18794">
    <property type="entry name" value="SF2_C_RecQ"/>
    <property type="match status" value="1"/>
</dbReference>
<keyword evidence="14" id="KW-0413">Isomerase</keyword>
<evidence type="ECO:0000256" key="15">
    <source>
        <dbReference type="ARBA" id="ARBA00034617"/>
    </source>
</evidence>
<dbReference type="InterPro" id="IPR006293">
    <property type="entry name" value="DNA_helicase_ATP-dep_RecQ_bac"/>
</dbReference>
<dbReference type="GO" id="GO:0003677">
    <property type="term" value="F:DNA binding"/>
    <property type="evidence" value="ECO:0007669"/>
    <property type="project" value="UniProtKB-KW"/>
</dbReference>
<feature type="domain" description="Helicase C-terminal" evidence="19">
    <location>
        <begin position="216"/>
        <end position="364"/>
    </location>
</feature>
<dbReference type="SMART" id="SM00956">
    <property type="entry name" value="RQC"/>
    <property type="match status" value="1"/>
</dbReference>
<keyword evidence="12" id="KW-0233">DNA recombination</keyword>
<keyword evidence="7" id="KW-0378">Hydrolase</keyword>
<dbReference type="Pfam" id="PF00570">
    <property type="entry name" value="HRDC"/>
    <property type="match status" value="1"/>
</dbReference>
<dbReference type="InterPro" id="IPR004589">
    <property type="entry name" value="DNA_helicase_ATP-dep_RecQ"/>
</dbReference>
<dbReference type="GO" id="GO:0043138">
    <property type="term" value="F:3'-5' DNA helicase activity"/>
    <property type="evidence" value="ECO:0007669"/>
    <property type="project" value="UniProtKB-EC"/>
</dbReference>
<evidence type="ECO:0000259" key="17">
    <source>
        <dbReference type="PROSITE" id="PS50967"/>
    </source>
</evidence>
<dbReference type="PROSITE" id="PS50967">
    <property type="entry name" value="HRDC"/>
    <property type="match status" value="1"/>
</dbReference>
<evidence type="ECO:0000313" key="21">
    <source>
        <dbReference type="Proteomes" id="UP000199626"/>
    </source>
</evidence>
<evidence type="ECO:0000256" key="11">
    <source>
        <dbReference type="ARBA" id="ARBA00023125"/>
    </source>
</evidence>
<dbReference type="Pfam" id="PF00270">
    <property type="entry name" value="DEAD"/>
    <property type="match status" value="1"/>
</dbReference>
<dbReference type="FunFam" id="3.40.50.300:FF:000156">
    <property type="entry name" value="ATP-dependent DNA helicase recQ"/>
    <property type="match status" value="1"/>
</dbReference>
<evidence type="ECO:0000256" key="16">
    <source>
        <dbReference type="NCBIfam" id="TIGR01389"/>
    </source>
</evidence>
<keyword evidence="5" id="KW-0547">Nucleotide-binding</keyword>
<keyword evidence="8 20" id="KW-0347">Helicase</keyword>
<comment type="similarity">
    <text evidence="3">Belongs to the helicase family. RecQ subfamily.</text>
</comment>
<dbReference type="GO" id="GO:0006260">
    <property type="term" value="P:DNA replication"/>
    <property type="evidence" value="ECO:0007669"/>
    <property type="project" value="InterPro"/>
</dbReference>
<dbReference type="GO" id="GO:0009378">
    <property type="term" value="F:four-way junction helicase activity"/>
    <property type="evidence" value="ECO:0007669"/>
    <property type="project" value="TreeGrafter"/>
</dbReference>
<dbReference type="GO" id="GO:0006281">
    <property type="term" value="P:DNA repair"/>
    <property type="evidence" value="ECO:0007669"/>
    <property type="project" value="UniProtKB-KW"/>
</dbReference>
<comment type="cofactor">
    <cofactor evidence="2">
        <name>Zn(2+)</name>
        <dbReference type="ChEBI" id="CHEBI:29105"/>
    </cofactor>
</comment>
<dbReference type="STRING" id="1159017.SAMN02927930_01495"/>
<dbReference type="SMART" id="SM00487">
    <property type="entry name" value="DEXDc"/>
    <property type="match status" value="1"/>
</dbReference>
<keyword evidence="10" id="KW-0067">ATP-binding</keyword>
<evidence type="ECO:0000256" key="12">
    <source>
        <dbReference type="ARBA" id="ARBA00023172"/>
    </source>
</evidence>
<keyword evidence="6" id="KW-0227">DNA damage</keyword>
<dbReference type="InterPro" id="IPR001650">
    <property type="entry name" value="Helicase_C-like"/>
</dbReference>